<name>A0A8A4TWD2_SULCO</name>
<dbReference type="GO" id="GO:0008483">
    <property type="term" value="F:transaminase activity"/>
    <property type="evidence" value="ECO:0007669"/>
    <property type="project" value="UniProtKB-KW"/>
</dbReference>
<dbReference type="SUPFAM" id="SSF53383">
    <property type="entry name" value="PLP-dependent transferases"/>
    <property type="match status" value="1"/>
</dbReference>
<dbReference type="EMBL" id="CP071793">
    <property type="protein sequence ID" value="QTD53272.1"/>
    <property type="molecule type" value="Genomic_DNA"/>
</dbReference>
<feature type="compositionally biased region" description="Acidic residues" evidence="3">
    <location>
        <begin position="432"/>
        <end position="461"/>
    </location>
</feature>
<feature type="compositionally biased region" description="Basic residues" evidence="3">
    <location>
        <begin position="560"/>
        <end position="572"/>
    </location>
</feature>
<evidence type="ECO:0000313" key="4">
    <source>
        <dbReference type="EMBL" id="QTD53272.1"/>
    </source>
</evidence>
<feature type="region of interest" description="Disordered" evidence="3">
    <location>
        <begin position="432"/>
        <end position="659"/>
    </location>
</feature>
<keyword evidence="2" id="KW-0663">Pyridoxal phosphate</keyword>
<feature type="compositionally biased region" description="Acidic residues" evidence="3">
    <location>
        <begin position="405"/>
        <end position="416"/>
    </location>
</feature>
<feature type="compositionally biased region" description="Basic and acidic residues" evidence="3">
    <location>
        <begin position="600"/>
        <end position="617"/>
    </location>
</feature>
<dbReference type="PANTHER" id="PTHR30244:SF34">
    <property type="entry name" value="DTDP-4-AMINO-4,6-DIDEOXYGALACTOSE TRANSAMINASE"/>
    <property type="match status" value="1"/>
</dbReference>
<evidence type="ECO:0000256" key="2">
    <source>
        <dbReference type="RuleBase" id="RU004508"/>
    </source>
</evidence>
<dbReference type="GO" id="GO:0000271">
    <property type="term" value="P:polysaccharide biosynthetic process"/>
    <property type="evidence" value="ECO:0007669"/>
    <property type="project" value="TreeGrafter"/>
</dbReference>
<proteinExistence type="inferred from homology"/>
<dbReference type="CDD" id="cd00616">
    <property type="entry name" value="AHBA_syn"/>
    <property type="match status" value="1"/>
</dbReference>
<dbReference type="KEGG" id="scor:J3U87_12525"/>
<comment type="similarity">
    <text evidence="1 2">Belongs to the DegT/DnrJ/EryC1 family.</text>
</comment>
<keyword evidence="5" id="KW-1185">Reference proteome</keyword>
<dbReference type="InterPro" id="IPR015421">
    <property type="entry name" value="PyrdxlP-dep_Trfase_major"/>
</dbReference>
<dbReference type="Proteomes" id="UP000663929">
    <property type="component" value="Chromosome"/>
</dbReference>
<evidence type="ECO:0000256" key="1">
    <source>
        <dbReference type="ARBA" id="ARBA00037999"/>
    </source>
</evidence>
<feature type="region of interest" description="Disordered" evidence="3">
    <location>
        <begin position="376"/>
        <end position="416"/>
    </location>
</feature>
<keyword evidence="4" id="KW-0808">Transferase</keyword>
<feature type="compositionally biased region" description="Basic and acidic residues" evidence="3">
    <location>
        <begin position="632"/>
        <end position="659"/>
    </location>
</feature>
<dbReference type="InterPro" id="IPR000653">
    <property type="entry name" value="DegT/StrS_aminotransferase"/>
</dbReference>
<dbReference type="RefSeq" id="WP_237383374.1">
    <property type="nucleotide sequence ID" value="NZ_CP071793.1"/>
</dbReference>
<evidence type="ECO:0000313" key="5">
    <source>
        <dbReference type="Proteomes" id="UP000663929"/>
    </source>
</evidence>
<organism evidence="4 5">
    <name type="scientific">Sulfidibacter corallicola</name>
    <dbReference type="NCBI Taxonomy" id="2818388"/>
    <lineage>
        <taxon>Bacteria</taxon>
        <taxon>Pseudomonadati</taxon>
        <taxon>Acidobacteriota</taxon>
        <taxon>Holophagae</taxon>
        <taxon>Acanthopleuribacterales</taxon>
        <taxon>Acanthopleuribacteraceae</taxon>
        <taxon>Sulfidibacter</taxon>
    </lineage>
</organism>
<dbReference type="Gene3D" id="3.40.640.10">
    <property type="entry name" value="Type I PLP-dependent aspartate aminotransferase-like (Major domain)"/>
    <property type="match status" value="1"/>
</dbReference>
<feature type="compositionally biased region" description="Basic residues" evidence="3">
    <location>
        <begin position="587"/>
        <end position="599"/>
    </location>
</feature>
<dbReference type="AlphaFoldDB" id="A0A8A4TWD2"/>
<gene>
    <name evidence="4" type="ORF">J3U87_12525</name>
</gene>
<evidence type="ECO:0000256" key="3">
    <source>
        <dbReference type="SAM" id="MobiDB-lite"/>
    </source>
</evidence>
<keyword evidence="4" id="KW-0032">Aminotransferase</keyword>
<dbReference type="InterPro" id="IPR015422">
    <property type="entry name" value="PyrdxlP-dep_Trfase_small"/>
</dbReference>
<dbReference type="Pfam" id="PF01041">
    <property type="entry name" value="DegT_DnrJ_EryC1"/>
    <property type="match status" value="1"/>
</dbReference>
<dbReference type="GO" id="GO:0030170">
    <property type="term" value="F:pyridoxal phosphate binding"/>
    <property type="evidence" value="ECO:0007669"/>
    <property type="project" value="TreeGrafter"/>
</dbReference>
<reference evidence="4" key="1">
    <citation type="submission" date="2021-03" db="EMBL/GenBank/DDBJ databases">
        <title>Acanthopleuribacteraceae sp. M133.</title>
        <authorList>
            <person name="Wang G."/>
        </authorList>
    </citation>
    <scope>NUCLEOTIDE SEQUENCE</scope>
    <source>
        <strain evidence="4">M133</strain>
    </source>
</reference>
<protein>
    <submittedName>
        <fullName evidence="4">Aminotransferase class I/II-fold pyridoxal phosphate-dependent enzyme</fullName>
    </submittedName>
</protein>
<dbReference type="PANTHER" id="PTHR30244">
    <property type="entry name" value="TRANSAMINASE"/>
    <property type="match status" value="1"/>
</dbReference>
<accession>A0A8A4TWD2</accession>
<sequence>MEAVVEALLSGTLTQGKELERFEALLSKLTHSDHAIALNSGTAAVHAALACLKLEPEDEVITSTMNFSSITNMVRLVGAKPVLVDCDPNTLTMNVEAAKAAITDHTKAIFTNNFGGHPSDLQALREICDEHNLVLIEDACHGLGGKYRGHYVGNQADITCFSFHPSKAITTCEGGAITTNNRAIADWIRLFRQQGIQKDRRFFTSNEQYPGFYQELQFLGMNYRMSEVHAALGRSQLTRLDRHIERRRSIAQVYYQKLGTIEELKLPFVADWADNAFHLFPIQFVGVLENSRNDFYNELQSNNINCQVHYVPVHRMPLYAGSLGSPTDFPNAETYFSRCLSMPLFPDLSYKEIERITDLLIKQINGKLQDMKVRVPGESEDIEPVENLPVAAEDGSDDQSSASDIDMEDSFEGMSDDEAEDSLFQETFDDEDEDFDQGDEMEDSLTGEDEGLDGEEGEDVAGLDSSGTDTAAQGSPEVAEAPVGSPKEAPVTPESTLDRVEPTEEAQPEPTKTDNKNESFSQKAVEETKANRDAVAGAQKAEEKSEGDSSDDSESAPPAKKSRSAGRLRKVPKKSDEEEGEEAPPPKPKRATRSRTRKAPAKDAEKGSEASESEGKPVAKKTRSTRARKPAKPKESSSGDAAKAEKPSRKSKKEDSSES</sequence>
<feature type="compositionally biased region" description="Basic residues" evidence="3">
    <location>
        <begin position="618"/>
        <end position="631"/>
    </location>
</feature>
<dbReference type="InterPro" id="IPR015424">
    <property type="entry name" value="PyrdxlP-dep_Trfase"/>
</dbReference>
<dbReference type="Gene3D" id="3.90.1150.10">
    <property type="entry name" value="Aspartate Aminotransferase, domain 1"/>
    <property type="match status" value="1"/>
</dbReference>